<dbReference type="InterPro" id="IPR001917">
    <property type="entry name" value="Aminotrans_II_pyridoxalP_BS"/>
</dbReference>
<dbReference type="Proteomes" id="UP000825072">
    <property type="component" value="Chromosome 1"/>
</dbReference>
<dbReference type="GO" id="GO:0000105">
    <property type="term" value="P:L-histidine biosynthetic process"/>
    <property type="evidence" value="ECO:0007669"/>
    <property type="project" value="UniProtKB-UniRule"/>
</dbReference>
<comment type="similarity">
    <text evidence="2 9">Belongs to the class-II pyridoxal-phosphate-dependent aminotransferase family. Histidinol-phosphate aminotransferase subfamily.</text>
</comment>
<evidence type="ECO:0000313" key="11">
    <source>
        <dbReference type="EMBL" id="BCY25141.1"/>
    </source>
</evidence>
<comment type="subunit">
    <text evidence="3 9">Homodimer.</text>
</comment>
<evidence type="ECO:0000256" key="4">
    <source>
        <dbReference type="ARBA" id="ARBA00022576"/>
    </source>
</evidence>
<dbReference type="HAMAP" id="MF_01023">
    <property type="entry name" value="HisC_aminotrans_2"/>
    <property type="match status" value="1"/>
</dbReference>
<dbReference type="Gene3D" id="3.90.1150.10">
    <property type="entry name" value="Aspartate Aminotransferase, domain 1"/>
    <property type="match status" value="1"/>
</dbReference>
<dbReference type="PANTHER" id="PTHR42885">
    <property type="entry name" value="HISTIDINOL-PHOSPHATE AMINOTRANSFERASE-RELATED"/>
    <property type="match status" value="1"/>
</dbReference>
<keyword evidence="5 9" id="KW-0028">Amino-acid biosynthesis</keyword>
<dbReference type="NCBIfam" id="TIGR01141">
    <property type="entry name" value="hisC"/>
    <property type="match status" value="1"/>
</dbReference>
<reference evidence="11" key="1">
    <citation type="submission" date="2021-06" db="EMBL/GenBank/DDBJ databases">
        <title>Genome sequence of Cutibacterium modestum strain KB17-24694.</title>
        <authorList>
            <person name="Dekio I."/>
            <person name="Asahina A."/>
            <person name="Nishida M."/>
        </authorList>
    </citation>
    <scope>NUCLEOTIDE SEQUENCE</scope>
    <source>
        <strain evidence="11">KB17-24694</strain>
    </source>
</reference>
<evidence type="ECO:0000256" key="3">
    <source>
        <dbReference type="ARBA" id="ARBA00011738"/>
    </source>
</evidence>
<dbReference type="SUPFAM" id="SSF53383">
    <property type="entry name" value="PLP-dependent transferases"/>
    <property type="match status" value="1"/>
</dbReference>
<dbReference type="AlphaFoldDB" id="A0AAD1KQH3"/>
<dbReference type="GO" id="GO:0004400">
    <property type="term" value="F:histidinol-phosphate transaminase activity"/>
    <property type="evidence" value="ECO:0007669"/>
    <property type="project" value="UniProtKB-UniRule"/>
</dbReference>
<dbReference type="Gene3D" id="3.40.640.10">
    <property type="entry name" value="Type I PLP-dependent aspartate aminotransferase-like (Major domain)"/>
    <property type="match status" value="1"/>
</dbReference>
<evidence type="ECO:0000259" key="10">
    <source>
        <dbReference type="Pfam" id="PF00155"/>
    </source>
</evidence>
<sequence length="388" mass="42441">MTQHRQTSQPRPVAKPEPNFIQLADLPLRPELVGAEPYGAPQLDVPVCLNVNENPYPPSEAVRKGMARAVAKAAKSLNRYPDREATSLREDLARYIGFGVSSSQIWPANGSNEVMTHILQAFGGPGRTLLTFTPTYSMYPEYARNTHTNYVTRPRNASWGLTTEEILSAIEEVKPDVVLLTTPNNPTGTTIPVVVIDEVCAGTDAIVVVDEAYQEFTDAPEDSSIALLPKYGRLIVVRTLSKAFALAGGRLGYAVAAPAVVDALRTVRLPYHLSDVSQAVARVALAHAPEMLARVDELRDTRANLEDWLQLHGLDVISSQSNFVLFGRFADRHAVFQALLDRGVLIREVGPSGYLRVCAGTPRQTDAFRTALLDVLPTAPRLVPEENQ</sequence>
<dbReference type="InterPro" id="IPR015422">
    <property type="entry name" value="PyrdxlP-dep_Trfase_small"/>
</dbReference>
<dbReference type="InterPro" id="IPR005861">
    <property type="entry name" value="HisP_aminotrans"/>
</dbReference>
<dbReference type="InterPro" id="IPR015421">
    <property type="entry name" value="PyrdxlP-dep_Trfase_major"/>
</dbReference>
<evidence type="ECO:0000256" key="5">
    <source>
        <dbReference type="ARBA" id="ARBA00022605"/>
    </source>
</evidence>
<dbReference type="PROSITE" id="PS00599">
    <property type="entry name" value="AA_TRANSFER_CLASS_2"/>
    <property type="match status" value="1"/>
</dbReference>
<dbReference type="GO" id="GO:0030170">
    <property type="term" value="F:pyridoxal phosphate binding"/>
    <property type="evidence" value="ECO:0007669"/>
    <property type="project" value="InterPro"/>
</dbReference>
<dbReference type="EMBL" id="AP024747">
    <property type="protein sequence ID" value="BCY25141.1"/>
    <property type="molecule type" value="Genomic_DNA"/>
</dbReference>
<organism evidence="11 12">
    <name type="scientific">Cutibacterium modestum</name>
    <dbReference type="NCBI Taxonomy" id="2559073"/>
    <lineage>
        <taxon>Bacteria</taxon>
        <taxon>Bacillati</taxon>
        <taxon>Actinomycetota</taxon>
        <taxon>Actinomycetes</taxon>
        <taxon>Propionibacteriales</taxon>
        <taxon>Propionibacteriaceae</taxon>
        <taxon>Cutibacterium</taxon>
    </lineage>
</organism>
<evidence type="ECO:0000256" key="2">
    <source>
        <dbReference type="ARBA" id="ARBA00007970"/>
    </source>
</evidence>
<evidence type="ECO:0000256" key="8">
    <source>
        <dbReference type="ARBA" id="ARBA00023102"/>
    </source>
</evidence>
<evidence type="ECO:0000256" key="9">
    <source>
        <dbReference type="HAMAP-Rule" id="MF_01023"/>
    </source>
</evidence>
<name>A0AAD1KQH3_9ACTN</name>
<gene>
    <name evidence="9 11" type="primary">hisC</name>
    <name evidence="11" type="ORF">KB1_11310</name>
</gene>
<protein>
    <recommendedName>
        <fullName evidence="9">Histidinol-phosphate aminotransferase</fullName>
        <ecNumber evidence="9">2.6.1.9</ecNumber>
    </recommendedName>
    <alternativeName>
        <fullName evidence="9">Imidazole acetol-phosphate transaminase</fullName>
    </alternativeName>
</protein>
<keyword evidence="6 9" id="KW-0808">Transferase</keyword>
<dbReference type="InterPro" id="IPR004839">
    <property type="entry name" value="Aminotransferase_I/II_large"/>
</dbReference>
<keyword evidence="4 9" id="KW-0032">Aminotransferase</keyword>
<comment type="cofactor">
    <cofactor evidence="1 9">
        <name>pyridoxal 5'-phosphate</name>
        <dbReference type="ChEBI" id="CHEBI:597326"/>
    </cofactor>
</comment>
<feature type="domain" description="Aminotransferase class I/classII large" evidence="10">
    <location>
        <begin position="49"/>
        <end position="369"/>
    </location>
</feature>
<dbReference type="NCBIfam" id="NF002877">
    <property type="entry name" value="PRK03317.1"/>
    <property type="match status" value="1"/>
</dbReference>
<proteinExistence type="inferred from homology"/>
<feature type="modified residue" description="N6-(pyridoxal phosphate)lysine" evidence="9">
    <location>
        <position position="242"/>
    </location>
</feature>
<dbReference type="InterPro" id="IPR015424">
    <property type="entry name" value="PyrdxlP-dep_Trfase"/>
</dbReference>
<evidence type="ECO:0000256" key="6">
    <source>
        <dbReference type="ARBA" id="ARBA00022679"/>
    </source>
</evidence>
<accession>A0AAD1KQH3</accession>
<keyword evidence="7 9" id="KW-0663">Pyridoxal phosphate</keyword>
<dbReference type="Pfam" id="PF00155">
    <property type="entry name" value="Aminotran_1_2"/>
    <property type="match status" value="1"/>
</dbReference>
<evidence type="ECO:0000313" key="12">
    <source>
        <dbReference type="Proteomes" id="UP000825072"/>
    </source>
</evidence>
<dbReference type="EC" id="2.6.1.9" evidence="9"/>
<comment type="pathway">
    <text evidence="9">Amino-acid biosynthesis; L-histidine biosynthesis; L-histidine from 5-phospho-alpha-D-ribose 1-diphosphate: step 7/9.</text>
</comment>
<evidence type="ECO:0000256" key="1">
    <source>
        <dbReference type="ARBA" id="ARBA00001933"/>
    </source>
</evidence>
<dbReference type="CDD" id="cd00609">
    <property type="entry name" value="AAT_like"/>
    <property type="match status" value="1"/>
</dbReference>
<keyword evidence="8 9" id="KW-0368">Histidine biosynthesis</keyword>
<dbReference type="PANTHER" id="PTHR42885:SF2">
    <property type="entry name" value="HISTIDINOL-PHOSPHATE AMINOTRANSFERASE"/>
    <property type="match status" value="1"/>
</dbReference>
<comment type="catalytic activity">
    <reaction evidence="9">
        <text>L-histidinol phosphate + 2-oxoglutarate = 3-(imidazol-4-yl)-2-oxopropyl phosphate + L-glutamate</text>
        <dbReference type="Rhea" id="RHEA:23744"/>
        <dbReference type="ChEBI" id="CHEBI:16810"/>
        <dbReference type="ChEBI" id="CHEBI:29985"/>
        <dbReference type="ChEBI" id="CHEBI:57766"/>
        <dbReference type="ChEBI" id="CHEBI:57980"/>
        <dbReference type="EC" id="2.6.1.9"/>
    </reaction>
</comment>
<evidence type="ECO:0000256" key="7">
    <source>
        <dbReference type="ARBA" id="ARBA00022898"/>
    </source>
</evidence>